<reference evidence="4" key="1">
    <citation type="journal article" date="2015" name="Genome Announc.">
        <title>Draft genome sequence of Talaromyces cellulolyticus strain Y-94, a source of lignocellulosic biomass-degrading enzymes.</title>
        <authorList>
            <person name="Fujii T."/>
            <person name="Koike H."/>
            <person name="Sawayama S."/>
            <person name="Yano S."/>
            <person name="Inoue H."/>
        </authorList>
    </citation>
    <scope>NUCLEOTIDE SEQUENCE [LARGE SCALE GENOMIC DNA]</scope>
    <source>
        <strain evidence="4">Y-94</strain>
    </source>
</reference>
<organism evidence="3 4">
    <name type="scientific">Talaromyces pinophilus</name>
    <name type="common">Penicillium pinophilum</name>
    <dbReference type="NCBI Taxonomy" id="128442"/>
    <lineage>
        <taxon>Eukaryota</taxon>
        <taxon>Fungi</taxon>
        <taxon>Dikarya</taxon>
        <taxon>Ascomycota</taxon>
        <taxon>Pezizomycotina</taxon>
        <taxon>Eurotiomycetes</taxon>
        <taxon>Eurotiomycetidae</taxon>
        <taxon>Eurotiales</taxon>
        <taxon>Trichocomaceae</taxon>
        <taxon>Talaromyces</taxon>
        <taxon>Talaromyces sect. Talaromyces</taxon>
    </lineage>
</organism>
<protein>
    <submittedName>
        <fullName evidence="3">Uncharacterized protein</fullName>
    </submittedName>
</protein>
<accession>A0A478EDR8</accession>
<evidence type="ECO:0000313" key="4">
    <source>
        <dbReference type="Proteomes" id="UP000053095"/>
    </source>
</evidence>
<sequence length="235" mass="25065">MRSSTILSTLYLTLFSVPTLALTSGKAWVNFYKECPSEILEVEELTLIVSSLKQPSGNRAQAPSSPSTVHSLRASPSSLASHFPSPSALPSASASASSIKPLSTSPSSLLSKKSQFRSALATRNAGKITIRSPSVNITQGQCQPVPIVTARHVDSSSVSVGAELSTITPFQECNITVHEVPGCIDEPLLVAPVKNREAESICTPRNFGAFNDVWVRLDCEEVGTGSLKKPVRRVF</sequence>
<feature type="signal peptide" evidence="2">
    <location>
        <begin position="1"/>
        <end position="21"/>
    </location>
</feature>
<keyword evidence="4" id="KW-1185">Reference proteome</keyword>
<feature type="compositionally biased region" description="Low complexity" evidence="1">
    <location>
        <begin position="74"/>
        <end position="83"/>
    </location>
</feature>
<feature type="chain" id="PRO_5019771141" evidence="2">
    <location>
        <begin position="22"/>
        <end position="235"/>
    </location>
</feature>
<proteinExistence type="predicted"/>
<gene>
    <name evidence="3" type="ORF">TCE0_044f17168</name>
</gene>
<feature type="region of interest" description="Disordered" evidence="1">
    <location>
        <begin position="55"/>
        <end position="83"/>
    </location>
</feature>
<dbReference type="Proteomes" id="UP000053095">
    <property type="component" value="Unassembled WGS sequence"/>
</dbReference>
<evidence type="ECO:0000256" key="1">
    <source>
        <dbReference type="SAM" id="MobiDB-lite"/>
    </source>
</evidence>
<evidence type="ECO:0000313" key="3">
    <source>
        <dbReference type="EMBL" id="GAM42835.1"/>
    </source>
</evidence>
<dbReference type="EMBL" id="DF933840">
    <property type="protein sequence ID" value="GAM42835.1"/>
    <property type="molecule type" value="Genomic_DNA"/>
</dbReference>
<dbReference type="AlphaFoldDB" id="A0A478EDR8"/>
<name>A0A478EDR8_TALPI</name>
<feature type="compositionally biased region" description="Polar residues" evidence="1">
    <location>
        <begin position="55"/>
        <end position="70"/>
    </location>
</feature>
<evidence type="ECO:0000256" key="2">
    <source>
        <dbReference type="SAM" id="SignalP"/>
    </source>
</evidence>
<keyword evidence="2" id="KW-0732">Signal</keyword>